<dbReference type="EnsemblPlants" id="Pp3c1_25220V3.2">
    <property type="protein sequence ID" value="PAC:32971064.CDS.1"/>
    <property type="gene ID" value="Pp3c1_25220"/>
</dbReference>
<reference evidence="2" key="3">
    <citation type="submission" date="2020-12" db="UniProtKB">
        <authorList>
            <consortium name="EnsemblPlants"/>
        </authorList>
    </citation>
    <scope>IDENTIFICATION</scope>
</reference>
<dbReference type="Gramene" id="Pp3c1_25220V3.2">
    <property type="protein sequence ID" value="PAC:32971064.CDS.1"/>
    <property type="gene ID" value="Pp3c1_25220"/>
</dbReference>
<evidence type="ECO:0000313" key="2">
    <source>
        <dbReference type="EnsemblPlants" id="PAC:32971063.CDS.1"/>
    </source>
</evidence>
<dbReference type="RefSeq" id="XP_073391868.1">
    <property type="nucleotide sequence ID" value="XM_073535767.1"/>
</dbReference>
<name>A0A2K1L9N8_PHYPA</name>
<dbReference type="AlphaFoldDB" id="A0A2K1L9N8"/>
<dbReference type="Gramene" id="Pp3c1_25220V3.3">
    <property type="protein sequence ID" value="PAC:32971065.CDS.1"/>
    <property type="gene ID" value="Pp3c1_25220"/>
</dbReference>
<evidence type="ECO:0000313" key="3">
    <source>
        <dbReference type="Proteomes" id="UP000006727"/>
    </source>
</evidence>
<accession>A0A2K1L9N8</accession>
<protein>
    <submittedName>
        <fullName evidence="1 2">Uncharacterized protein</fullName>
    </submittedName>
</protein>
<organism evidence="1">
    <name type="scientific">Physcomitrium patens</name>
    <name type="common">Spreading-leaved earth moss</name>
    <name type="synonym">Physcomitrella patens</name>
    <dbReference type="NCBI Taxonomy" id="3218"/>
    <lineage>
        <taxon>Eukaryota</taxon>
        <taxon>Viridiplantae</taxon>
        <taxon>Streptophyta</taxon>
        <taxon>Embryophyta</taxon>
        <taxon>Bryophyta</taxon>
        <taxon>Bryophytina</taxon>
        <taxon>Bryopsida</taxon>
        <taxon>Funariidae</taxon>
        <taxon>Funariales</taxon>
        <taxon>Funariaceae</taxon>
        <taxon>Physcomitrium</taxon>
    </lineage>
</organism>
<keyword evidence="3" id="KW-1185">Reference proteome</keyword>
<dbReference type="EnsemblPlants" id="Pp3c1_25220V3.1">
    <property type="protein sequence ID" value="PAC:32971063.CDS.1"/>
    <property type="gene ID" value="Pp3c1_25220"/>
</dbReference>
<dbReference type="EMBL" id="ABEU02000001">
    <property type="protein sequence ID" value="PNR62734.1"/>
    <property type="molecule type" value="Genomic_DNA"/>
</dbReference>
<reference evidence="1 3" key="2">
    <citation type="journal article" date="2018" name="Plant J.">
        <title>The Physcomitrella patens chromosome-scale assembly reveals moss genome structure and evolution.</title>
        <authorList>
            <person name="Lang D."/>
            <person name="Ullrich K.K."/>
            <person name="Murat F."/>
            <person name="Fuchs J."/>
            <person name="Jenkins J."/>
            <person name="Haas F.B."/>
            <person name="Piednoel M."/>
            <person name="Gundlach H."/>
            <person name="Van Bel M."/>
            <person name="Meyberg R."/>
            <person name="Vives C."/>
            <person name="Morata J."/>
            <person name="Symeonidi A."/>
            <person name="Hiss M."/>
            <person name="Muchero W."/>
            <person name="Kamisugi Y."/>
            <person name="Saleh O."/>
            <person name="Blanc G."/>
            <person name="Decker E.L."/>
            <person name="van Gessel N."/>
            <person name="Grimwood J."/>
            <person name="Hayes R.D."/>
            <person name="Graham S.W."/>
            <person name="Gunter L.E."/>
            <person name="McDaniel S.F."/>
            <person name="Hoernstein S.N.W."/>
            <person name="Larsson A."/>
            <person name="Li F.W."/>
            <person name="Perroud P.F."/>
            <person name="Phillips J."/>
            <person name="Ranjan P."/>
            <person name="Rokshar D.S."/>
            <person name="Rothfels C.J."/>
            <person name="Schneider L."/>
            <person name="Shu S."/>
            <person name="Stevenson D.W."/>
            <person name="Thummler F."/>
            <person name="Tillich M."/>
            <person name="Villarreal Aguilar J.C."/>
            <person name="Widiez T."/>
            <person name="Wong G.K."/>
            <person name="Wymore A."/>
            <person name="Zhang Y."/>
            <person name="Zimmer A.D."/>
            <person name="Quatrano R.S."/>
            <person name="Mayer K.F.X."/>
            <person name="Goodstein D."/>
            <person name="Casacuberta J.M."/>
            <person name="Vandepoele K."/>
            <person name="Reski R."/>
            <person name="Cuming A.C."/>
            <person name="Tuskan G.A."/>
            <person name="Maumus F."/>
            <person name="Salse J."/>
            <person name="Schmutz J."/>
            <person name="Rensing S.A."/>
        </authorList>
    </citation>
    <scope>NUCLEOTIDE SEQUENCE [LARGE SCALE GENOMIC DNA]</scope>
    <source>
        <strain evidence="2 3">cv. Gransden 2004</strain>
    </source>
</reference>
<sequence length="194" mass="21324">MGASGSIIASSGEVFVSPELQNMCDKNVTLKTLTIMRRPLGSFGGYQGSKLPILGLGQHEYVIIDAATERFIKAEKFGKSKGRPAGIHIALESDDEATGNCRKKVNLMGVSMQLAELVQILGSPRPDYNLFTNNCWKYAFWTAHNLLGRCIANVGIPFTTRQALQNELVSLLEYDRSSPTRLMITGFVSPRLNI</sequence>
<reference evidence="1 3" key="1">
    <citation type="journal article" date="2008" name="Science">
        <title>The Physcomitrella genome reveals evolutionary insights into the conquest of land by plants.</title>
        <authorList>
            <person name="Rensing S."/>
            <person name="Lang D."/>
            <person name="Zimmer A."/>
            <person name="Terry A."/>
            <person name="Salamov A."/>
            <person name="Shapiro H."/>
            <person name="Nishiyama T."/>
            <person name="Perroud P.-F."/>
            <person name="Lindquist E."/>
            <person name="Kamisugi Y."/>
            <person name="Tanahashi T."/>
            <person name="Sakakibara K."/>
            <person name="Fujita T."/>
            <person name="Oishi K."/>
            <person name="Shin-I T."/>
            <person name="Kuroki Y."/>
            <person name="Toyoda A."/>
            <person name="Suzuki Y."/>
            <person name="Hashimoto A."/>
            <person name="Yamaguchi K."/>
            <person name="Sugano A."/>
            <person name="Kohara Y."/>
            <person name="Fujiyama A."/>
            <person name="Anterola A."/>
            <person name="Aoki S."/>
            <person name="Ashton N."/>
            <person name="Barbazuk W.B."/>
            <person name="Barker E."/>
            <person name="Bennetzen J."/>
            <person name="Bezanilla M."/>
            <person name="Blankenship R."/>
            <person name="Cho S.H."/>
            <person name="Dutcher S."/>
            <person name="Estelle M."/>
            <person name="Fawcett J.A."/>
            <person name="Gundlach H."/>
            <person name="Hanada K."/>
            <person name="Heyl A."/>
            <person name="Hicks K.A."/>
            <person name="Hugh J."/>
            <person name="Lohr M."/>
            <person name="Mayer K."/>
            <person name="Melkozernov A."/>
            <person name="Murata T."/>
            <person name="Nelson D."/>
            <person name="Pils B."/>
            <person name="Prigge M."/>
            <person name="Reiss B."/>
            <person name="Renner T."/>
            <person name="Rombauts S."/>
            <person name="Rushton P."/>
            <person name="Sanderfoot A."/>
            <person name="Schween G."/>
            <person name="Shiu S.-H."/>
            <person name="Stueber K."/>
            <person name="Theodoulou F.L."/>
            <person name="Tu H."/>
            <person name="Van de Peer Y."/>
            <person name="Verrier P.J."/>
            <person name="Waters E."/>
            <person name="Wood A."/>
            <person name="Yang L."/>
            <person name="Cove D."/>
            <person name="Cuming A."/>
            <person name="Hasebe M."/>
            <person name="Lucas S."/>
            <person name="Mishler D.B."/>
            <person name="Reski R."/>
            <person name="Grigoriev I."/>
            <person name="Quatrano R.S."/>
            <person name="Boore J.L."/>
        </authorList>
    </citation>
    <scope>NUCLEOTIDE SEQUENCE [LARGE SCALE GENOMIC DNA]</scope>
    <source>
        <strain evidence="2 3">cv. Gransden 2004</strain>
    </source>
</reference>
<evidence type="ECO:0000313" key="1">
    <source>
        <dbReference type="EMBL" id="PNR62734.1"/>
    </source>
</evidence>
<dbReference type="OrthoDB" id="10400484at2759"/>
<dbReference type="Gramene" id="Pp3c1_25220V3.1">
    <property type="protein sequence ID" value="PAC:32971063.CDS.1"/>
    <property type="gene ID" value="Pp3c1_25220"/>
</dbReference>
<dbReference type="EnsemblPlants" id="Pp3c1_25220V3.3">
    <property type="protein sequence ID" value="PAC:32971065.CDS.1"/>
    <property type="gene ID" value="Pp3c1_25220"/>
</dbReference>
<dbReference type="PaxDb" id="3218-PP1S59_20V6.2"/>
<dbReference type="Proteomes" id="UP000006727">
    <property type="component" value="Chromosome 1"/>
</dbReference>
<gene>
    <name evidence="2" type="primary">LOC112280320</name>
    <name evidence="1" type="ORF">PHYPA_001158</name>
</gene>
<dbReference type="GeneID" id="112280320"/>
<proteinExistence type="predicted"/>
<dbReference type="RefSeq" id="XP_024371448.1">
    <property type="nucleotide sequence ID" value="XM_024515680.2"/>
</dbReference>